<reference evidence="1 2" key="1">
    <citation type="submission" date="2017-04" db="EMBL/GenBank/DDBJ databases">
        <title>Draft genome sequence of Tuber borchii Vittad., a whitish edible truffle.</title>
        <authorList>
            <consortium name="DOE Joint Genome Institute"/>
            <person name="Murat C."/>
            <person name="Kuo A."/>
            <person name="Barry K.W."/>
            <person name="Clum A."/>
            <person name="Dockter R.B."/>
            <person name="Fauchery L."/>
            <person name="Iotti M."/>
            <person name="Kohler A."/>
            <person name="Labutti K."/>
            <person name="Lindquist E.A."/>
            <person name="Lipzen A."/>
            <person name="Ohm R.A."/>
            <person name="Wang M."/>
            <person name="Grigoriev I.V."/>
            <person name="Zambonelli A."/>
            <person name="Martin F.M."/>
        </authorList>
    </citation>
    <scope>NUCLEOTIDE SEQUENCE [LARGE SCALE GENOMIC DNA]</scope>
    <source>
        <strain evidence="1 2">Tbo3840</strain>
    </source>
</reference>
<dbReference type="AlphaFoldDB" id="A0A2T6ZQN7"/>
<keyword evidence="2" id="KW-1185">Reference proteome</keyword>
<protein>
    <submittedName>
        <fullName evidence="1">Uncharacterized protein</fullName>
    </submittedName>
</protein>
<sequence length="224" mass="25206">MWANNYSNWDGRELITAGGGGVSSRMSSSGYPGYGAYHPYIPKIAPPTLLKKRKPSSPLPIRNPDLVPPHKPIPTHPTATSHTHITVGEPLILLKSGRSADIMEVSNSKVNNFAMKPAITLRDLREPRILQLLETANEDLCCEHVSIMDFDSWTNENPGIEENKRIRYEYNSFAERLMIKYMATPTHDSLHYFFNHTFSSFLTGRIGFLKTCQLFSIGTGTSMY</sequence>
<dbReference type="EMBL" id="NESQ01000141">
    <property type="protein sequence ID" value="PUU77793.1"/>
    <property type="molecule type" value="Genomic_DNA"/>
</dbReference>
<dbReference type="Proteomes" id="UP000244722">
    <property type="component" value="Unassembled WGS sequence"/>
</dbReference>
<evidence type="ECO:0000313" key="2">
    <source>
        <dbReference type="Proteomes" id="UP000244722"/>
    </source>
</evidence>
<name>A0A2T6ZQN7_TUBBO</name>
<comment type="caution">
    <text evidence="1">The sequence shown here is derived from an EMBL/GenBank/DDBJ whole genome shotgun (WGS) entry which is preliminary data.</text>
</comment>
<gene>
    <name evidence="1" type="ORF">B9Z19DRAFT_139885</name>
</gene>
<evidence type="ECO:0000313" key="1">
    <source>
        <dbReference type="EMBL" id="PUU77793.1"/>
    </source>
</evidence>
<proteinExistence type="predicted"/>
<organism evidence="1 2">
    <name type="scientific">Tuber borchii</name>
    <name type="common">White truffle</name>
    <dbReference type="NCBI Taxonomy" id="42251"/>
    <lineage>
        <taxon>Eukaryota</taxon>
        <taxon>Fungi</taxon>
        <taxon>Dikarya</taxon>
        <taxon>Ascomycota</taxon>
        <taxon>Pezizomycotina</taxon>
        <taxon>Pezizomycetes</taxon>
        <taxon>Pezizales</taxon>
        <taxon>Tuberaceae</taxon>
        <taxon>Tuber</taxon>
    </lineage>
</organism>
<accession>A0A2T6ZQN7</accession>